<feature type="transmembrane region" description="Helical" evidence="9">
    <location>
        <begin position="459"/>
        <end position="482"/>
    </location>
</feature>
<keyword evidence="7" id="KW-0325">Glycoprotein</keyword>
<keyword evidence="4 9" id="KW-1133">Transmembrane helix</keyword>
<feature type="transmembrane region" description="Helical" evidence="9">
    <location>
        <begin position="936"/>
        <end position="957"/>
    </location>
</feature>
<evidence type="ECO:0000256" key="7">
    <source>
        <dbReference type="ARBA" id="ARBA00023180"/>
    </source>
</evidence>
<evidence type="ECO:0000256" key="2">
    <source>
        <dbReference type="ARBA" id="ARBA00005585"/>
    </source>
</evidence>
<dbReference type="GO" id="GO:0097108">
    <property type="term" value="F:hedgehog family protein binding"/>
    <property type="evidence" value="ECO:0007669"/>
    <property type="project" value="TreeGrafter"/>
</dbReference>
<feature type="compositionally biased region" description="Polar residues" evidence="8">
    <location>
        <begin position="1141"/>
        <end position="1154"/>
    </location>
</feature>
<feature type="compositionally biased region" description="Polar residues" evidence="8">
    <location>
        <begin position="1195"/>
        <end position="1219"/>
    </location>
</feature>
<keyword evidence="12" id="KW-1185">Reference proteome</keyword>
<evidence type="ECO:0000256" key="1">
    <source>
        <dbReference type="ARBA" id="ARBA00004141"/>
    </source>
</evidence>
<dbReference type="InterPro" id="IPR004766">
    <property type="entry name" value="TM_rcpt_patched"/>
</dbReference>
<comment type="similarity">
    <text evidence="2">Belongs to the patched family.</text>
</comment>
<dbReference type="Proteomes" id="UP000324632">
    <property type="component" value="Chromosome 12"/>
</dbReference>
<feature type="transmembrane region" description="Helical" evidence="9">
    <location>
        <begin position="989"/>
        <end position="1014"/>
    </location>
</feature>
<reference evidence="11 12" key="1">
    <citation type="journal article" date="2019" name="Mol. Ecol. Resour.">
        <title>Chromosome-level genome assembly of Triplophysa tibetana, a fish adapted to the harsh high-altitude environment of the Tibetan Plateau.</title>
        <authorList>
            <person name="Yang X."/>
            <person name="Liu H."/>
            <person name="Ma Z."/>
            <person name="Zou Y."/>
            <person name="Zou M."/>
            <person name="Mao Y."/>
            <person name="Li X."/>
            <person name="Wang H."/>
            <person name="Chen T."/>
            <person name="Wang W."/>
            <person name="Yang R."/>
        </authorList>
    </citation>
    <scope>NUCLEOTIDE SEQUENCE [LARGE SCALE GENOMIC DNA]</scope>
    <source>
        <strain evidence="11">TTIB1903HZAU</strain>
        <tissue evidence="11">Muscle</tissue>
    </source>
</reference>
<feature type="compositionally biased region" description="Pro residues" evidence="8">
    <location>
        <begin position="1104"/>
        <end position="1113"/>
    </location>
</feature>
<dbReference type="FunFam" id="1.20.1640.10:FF:000007">
    <property type="entry name" value="Protein patched homolog 1"/>
    <property type="match status" value="1"/>
</dbReference>
<name>A0A5A9NYP0_9TELE</name>
<evidence type="ECO:0000256" key="8">
    <source>
        <dbReference type="SAM" id="MobiDB-lite"/>
    </source>
</evidence>
<feature type="region of interest" description="Disordered" evidence="8">
    <location>
        <begin position="1096"/>
        <end position="1160"/>
    </location>
</feature>
<feature type="transmembrane region" description="Helical" evidence="9">
    <location>
        <begin position="1026"/>
        <end position="1051"/>
    </location>
</feature>
<feature type="transmembrane region" description="Helical" evidence="9">
    <location>
        <begin position="964"/>
        <end position="983"/>
    </location>
</feature>
<keyword evidence="6" id="KW-0675">Receptor</keyword>
<feature type="region of interest" description="Disordered" evidence="8">
    <location>
        <begin position="1187"/>
        <end position="1287"/>
    </location>
</feature>
<feature type="transmembrane region" description="Helical" evidence="9">
    <location>
        <begin position="1057"/>
        <end position="1084"/>
    </location>
</feature>
<dbReference type="Pfam" id="PF12349">
    <property type="entry name" value="Sterol-sensing"/>
    <property type="match status" value="1"/>
</dbReference>
<feature type="transmembrane region" description="Helical" evidence="9">
    <location>
        <begin position="389"/>
        <end position="412"/>
    </location>
</feature>
<feature type="compositionally biased region" description="Basic and acidic residues" evidence="8">
    <location>
        <begin position="1336"/>
        <end position="1353"/>
    </location>
</feature>
<gene>
    <name evidence="11" type="ORF">E1301_Tti009968</name>
</gene>
<proteinExistence type="inferred from homology"/>
<feature type="compositionally biased region" description="Low complexity" evidence="8">
    <location>
        <begin position="1121"/>
        <end position="1140"/>
    </location>
</feature>
<keyword evidence="5 9" id="KW-0472">Membrane</keyword>
<dbReference type="InterPro" id="IPR053958">
    <property type="entry name" value="HMGCR/SNAP/NPC1-like_SSD"/>
</dbReference>
<evidence type="ECO:0000256" key="4">
    <source>
        <dbReference type="ARBA" id="ARBA00022989"/>
    </source>
</evidence>
<dbReference type="EMBL" id="SOYY01000012">
    <property type="protein sequence ID" value="KAA0713931.1"/>
    <property type="molecule type" value="Genomic_DNA"/>
</dbReference>
<dbReference type="Gene3D" id="1.20.1640.10">
    <property type="entry name" value="Multidrug efflux transporter AcrB transmembrane domain"/>
    <property type="match status" value="1"/>
</dbReference>
<evidence type="ECO:0000256" key="9">
    <source>
        <dbReference type="SAM" id="Phobius"/>
    </source>
</evidence>
<evidence type="ECO:0000313" key="12">
    <source>
        <dbReference type="Proteomes" id="UP000324632"/>
    </source>
</evidence>
<evidence type="ECO:0000256" key="5">
    <source>
        <dbReference type="ARBA" id="ARBA00023136"/>
    </source>
</evidence>
<dbReference type="SUPFAM" id="SSF82866">
    <property type="entry name" value="Multidrug efflux transporter AcrB transmembrane domain"/>
    <property type="match status" value="2"/>
</dbReference>
<dbReference type="GO" id="GO:0008158">
    <property type="term" value="F:hedgehog receptor activity"/>
    <property type="evidence" value="ECO:0007669"/>
    <property type="project" value="InterPro"/>
</dbReference>
<evidence type="ECO:0000256" key="3">
    <source>
        <dbReference type="ARBA" id="ARBA00022692"/>
    </source>
</evidence>
<dbReference type="GO" id="GO:0005119">
    <property type="term" value="F:smoothened binding"/>
    <property type="evidence" value="ECO:0007669"/>
    <property type="project" value="TreeGrafter"/>
</dbReference>
<dbReference type="PANTHER" id="PTHR46022">
    <property type="entry name" value="PROTEIN PATCHED"/>
    <property type="match status" value="1"/>
</dbReference>
<feature type="transmembrane region" description="Helical" evidence="9">
    <location>
        <begin position="433"/>
        <end position="453"/>
    </location>
</feature>
<protein>
    <submittedName>
        <fullName evidence="11">Protein patched-like protein 1</fullName>
    </submittedName>
</protein>
<evidence type="ECO:0000313" key="11">
    <source>
        <dbReference type="EMBL" id="KAA0713931.1"/>
    </source>
</evidence>
<dbReference type="NCBIfam" id="TIGR00918">
    <property type="entry name" value="2A060602"/>
    <property type="match status" value="1"/>
</dbReference>
<feature type="domain" description="SSD" evidence="10">
    <location>
        <begin position="357"/>
        <end position="484"/>
    </location>
</feature>
<feature type="compositionally biased region" description="Polar residues" evidence="8">
    <location>
        <begin position="1272"/>
        <end position="1281"/>
    </location>
</feature>
<dbReference type="InterPro" id="IPR000731">
    <property type="entry name" value="SSD"/>
</dbReference>
<feature type="transmembrane region" description="Helical" evidence="9">
    <location>
        <begin position="358"/>
        <end position="377"/>
    </location>
</feature>
<evidence type="ECO:0000256" key="6">
    <source>
        <dbReference type="ARBA" id="ARBA00023170"/>
    </source>
</evidence>
<dbReference type="GO" id="GO:0005886">
    <property type="term" value="C:plasma membrane"/>
    <property type="evidence" value="ECO:0007669"/>
    <property type="project" value="TreeGrafter"/>
</dbReference>
<comment type="caution">
    <text evidence="11">The sequence shown here is derived from an EMBL/GenBank/DDBJ whole genome shotgun (WGS) entry which is preliminary data.</text>
</comment>
<dbReference type="PROSITE" id="PS50156">
    <property type="entry name" value="SSD"/>
    <property type="match status" value="1"/>
</dbReference>
<keyword evidence="3 9" id="KW-0812">Transmembrane</keyword>
<dbReference type="GO" id="GO:0045879">
    <property type="term" value="P:negative regulation of smoothened signaling pathway"/>
    <property type="evidence" value="ECO:0007669"/>
    <property type="project" value="TreeGrafter"/>
</dbReference>
<dbReference type="PANTHER" id="PTHR46022:SF5">
    <property type="entry name" value="PROTEIN PATCHED HOMOLOG 1"/>
    <property type="match status" value="1"/>
</dbReference>
<feature type="region of interest" description="Disordered" evidence="8">
    <location>
        <begin position="1304"/>
        <end position="1373"/>
    </location>
</feature>
<organism evidence="11 12">
    <name type="scientific">Triplophysa tibetana</name>
    <dbReference type="NCBI Taxonomy" id="1572043"/>
    <lineage>
        <taxon>Eukaryota</taxon>
        <taxon>Metazoa</taxon>
        <taxon>Chordata</taxon>
        <taxon>Craniata</taxon>
        <taxon>Vertebrata</taxon>
        <taxon>Euteleostomi</taxon>
        <taxon>Actinopterygii</taxon>
        <taxon>Neopterygii</taxon>
        <taxon>Teleostei</taxon>
        <taxon>Ostariophysi</taxon>
        <taxon>Cypriniformes</taxon>
        <taxon>Nemacheilidae</taxon>
        <taxon>Triplophysa</taxon>
    </lineage>
</organism>
<sequence length="1373" mass="152848">MNRLPVRDRIIYYPRYVVALSNCEAFVNRVACFSRVLDPGNGEVFYSQRSVGGRVNQELKYTRQKIGEEAMFSPQLMIQTPRQEGANILTVEALTQHLDSAIKASSVHVSMYKRQWKLEHLCYKSGELVTETNFVDQIIEKLHPCLIITPLDCFWEGAKLHAGSVYLPGKPPVQWTNFDPMGFIAELKKMKISVDTWEEMLIKAEVGHGYMERPCLNPSDPDCPSSAPNKNTTRPLDVARVLTGGCHGLSKKYMHWQEELIVGGTKKNDSGKLLSAQALQTMFQLMTPKQMYEHLKGYEEVSLINWNEDKAAAILEAWQRKYSEAVQQSVSVNSSQKVLTFTTTTLEDILKSFSDVSVIRIASGYLLMLAYACLTMLRWDCAKSQGAVGLAGVLLVTLSVAAGLGLCSLLGISFNAATTQDRTGECLKRTGASVALTSISNVTAFFMAALIPIPALRAFSLQAAVVVVFNFAMVLLIFPAILSMDLYRREDRRFDIFCCFVSPCANRVIQLEPQAAYADSSADSSCYSPPPSYSSHSFAQHTHITMQSTVQLRTEYDPRTQAYYTTAEPHSHISVQPYQPNPTAITTITTTAAGQELGRARQEAVLPAASPDGASSTRDLLSQFGESGLRCLEPPCSRWTFASFAEKHYAPFLLQPKTKVVVILLFLALLVVSLYGTTRVRDGLELTDIVPRETGEYDFIRAQFRYFSFYNMYVVTQRADYAQIQPQLYELHQCFGSVKYVLREENGQLPNMWLHYFRDWLLGLQEAFDKDWQAGRITQGNYRNGSDDSVLAYKLLIQTGRREKPVNINLLTRQRLVNSEGIINPNAFYIYLSAWVSNDPVAYAASQANIRPHPPEWLHDRTDSNPVSRHNIPAAEPIEYAQLPFYLNGLRETPQFVEAIESVRAICSNYTQQRLPSYPNGYPFLFWEQYVGLRHWLLLSISLVLACTFLVCAVFLLNPWTAGIIVLVLSLMTVELFGMMGLIGIKLSAVPVVILIASVGIGVEFTVHVALAFLTAIGDRNKRAVLALEHMFAPVLDGAFSTLLGVLMLAGSEFDFIVRYFFAVLAILTVLGVLNGLVLLPVLLSYFGPYPEVSPVDGRSRLPTPTPEHPPPVVRFTMRPSHTTSGAGSDSSDSEYGSNTTVSGISQELQQYELQPNRGRSARLEEVRIATGGRQGNRQVELPAFSSYSDDSRQHQPQQQYRSTHPPSSQDAGLQSTKRYCSRDSKRDFGSGHPPPPHRPRMDAFETATEPGGRTGPNNRERPGTNRPRSHNPYTHPSHPSTGPAFCQPITTVTASASVTVAVHPGMPSQSPTYPSYPSNDSYHTSEDVYTAPHFSDPHVPFEESNDGSKTEGLELQDLEYDTLNACHTRPSS</sequence>
<evidence type="ECO:0000259" key="10">
    <source>
        <dbReference type="PROSITE" id="PS50156"/>
    </source>
</evidence>
<feature type="transmembrane region" description="Helical" evidence="9">
    <location>
        <begin position="660"/>
        <end position="677"/>
    </location>
</feature>
<comment type="subcellular location">
    <subcellularLocation>
        <location evidence="1">Membrane</location>
        <topology evidence="1">Multi-pass membrane protein</topology>
    </subcellularLocation>
</comment>
<accession>A0A5A9NYP0</accession>
<feature type="compositionally biased region" description="Basic and acidic residues" evidence="8">
    <location>
        <begin position="1221"/>
        <end position="1230"/>
    </location>
</feature>
<feature type="compositionally biased region" description="Low complexity" evidence="8">
    <location>
        <begin position="1304"/>
        <end position="1319"/>
    </location>
</feature>